<reference evidence="3 4" key="1">
    <citation type="submission" date="2018-05" db="EMBL/GenBank/DDBJ databases">
        <title>Draft genome of Methanospirillum stamsii Pt1.</title>
        <authorList>
            <person name="Dueholm M.S."/>
            <person name="Nielsen P.H."/>
            <person name="Bakmann L.F."/>
            <person name="Otzen D.E."/>
        </authorList>
    </citation>
    <scope>NUCLEOTIDE SEQUENCE [LARGE SCALE GENOMIC DNA]</scope>
    <source>
        <strain evidence="3 4">Pt1</strain>
    </source>
</reference>
<feature type="domain" description="UspA" evidence="2">
    <location>
        <begin position="1"/>
        <end position="132"/>
    </location>
</feature>
<dbReference type="InterPro" id="IPR006015">
    <property type="entry name" value="Universal_stress_UspA"/>
</dbReference>
<dbReference type="SUPFAM" id="SSF52402">
    <property type="entry name" value="Adenine nucleotide alpha hydrolases-like"/>
    <property type="match status" value="2"/>
</dbReference>
<dbReference type="Proteomes" id="UP000245934">
    <property type="component" value="Unassembled WGS sequence"/>
</dbReference>
<dbReference type="PANTHER" id="PTHR46268:SF26">
    <property type="entry name" value="UNIVERSAL STRESS PROTEIN MJ0577"/>
    <property type="match status" value="1"/>
</dbReference>
<accession>A0A2V2N9T3</accession>
<dbReference type="GeneID" id="97608289"/>
<dbReference type="Gene3D" id="3.40.50.620">
    <property type="entry name" value="HUPs"/>
    <property type="match status" value="2"/>
</dbReference>
<dbReference type="Pfam" id="PF00582">
    <property type="entry name" value="Usp"/>
    <property type="match status" value="2"/>
</dbReference>
<dbReference type="EMBL" id="QGMZ01000027">
    <property type="protein sequence ID" value="PWR72371.1"/>
    <property type="molecule type" value="Genomic_DNA"/>
</dbReference>
<evidence type="ECO:0000259" key="2">
    <source>
        <dbReference type="Pfam" id="PF00582"/>
    </source>
</evidence>
<dbReference type="PRINTS" id="PR01438">
    <property type="entry name" value="UNVRSLSTRESS"/>
</dbReference>
<comment type="similarity">
    <text evidence="1">Belongs to the universal stress protein A family.</text>
</comment>
<dbReference type="AlphaFoldDB" id="A0A2V2N9T3"/>
<evidence type="ECO:0000313" key="3">
    <source>
        <dbReference type="EMBL" id="PWR72371.1"/>
    </source>
</evidence>
<feature type="domain" description="UspA" evidence="2">
    <location>
        <begin position="153"/>
        <end position="280"/>
    </location>
</feature>
<name>A0A2V2N9T3_9EURY</name>
<dbReference type="InterPro" id="IPR014729">
    <property type="entry name" value="Rossmann-like_a/b/a_fold"/>
</dbReference>
<dbReference type="InterPro" id="IPR006016">
    <property type="entry name" value="UspA"/>
</dbReference>
<organism evidence="3 4">
    <name type="scientific">Methanospirillum stamsii</name>
    <dbReference type="NCBI Taxonomy" id="1277351"/>
    <lineage>
        <taxon>Archaea</taxon>
        <taxon>Methanobacteriati</taxon>
        <taxon>Methanobacteriota</taxon>
        <taxon>Stenosarchaea group</taxon>
        <taxon>Methanomicrobia</taxon>
        <taxon>Methanomicrobiales</taxon>
        <taxon>Methanospirillaceae</taxon>
        <taxon>Methanospirillum</taxon>
    </lineage>
</organism>
<proteinExistence type="inferred from homology"/>
<comment type="caution">
    <text evidence="3">The sequence shown here is derived from an EMBL/GenBank/DDBJ whole genome shotgun (WGS) entry which is preliminary data.</text>
</comment>
<evidence type="ECO:0000313" key="4">
    <source>
        <dbReference type="Proteomes" id="UP000245934"/>
    </source>
</evidence>
<evidence type="ECO:0000256" key="1">
    <source>
        <dbReference type="ARBA" id="ARBA00008791"/>
    </source>
</evidence>
<sequence>MFRRILFPTDFSDYARRVMDCIAGLPGVEEVTLLHVSSASSPALVKGELVSSARERIESDRLFLSQLGIMKTKTEVVVSDSVAEAIEQAATRNDTTIIVMGARGKGLIKGLHLGSVTNKVLHISKKNLLIMRGSIIEQLSGEKFQKFCPMIFSRVLIPVDLTKESWDAVKKIALIPDVTEIIVGFVISRGETERELERLRKESEQKIIKQCEQIKTNGAQIRWRILEGDLVSRINEYASEADVSLVCTAPTEKGFFAEILHGSFSCELARLASHPVLVIRRQK</sequence>
<dbReference type="CDD" id="cd00293">
    <property type="entry name" value="USP-like"/>
    <property type="match status" value="2"/>
</dbReference>
<keyword evidence="4" id="KW-1185">Reference proteome</keyword>
<dbReference type="RefSeq" id="WP_109941431.1">
    <property type="nucleotide sequence ID" value="NZ_CP176366.1"/>
</dbReference>
<dbReference type="PANTHER" id="PTHR46268">
    <property type="entry name" value="STRESS RESPONSE PROTEIN NHAX"/>
    <property type="match status" value="1"/>
</dbReference>
<protein>
    <recommendedName>
        <fullName evidence="2">UspA domain-containing protein</fullName>
    </recommendedName>
</protein>
<dbReference type="OrthoDB" id="107030at2157"/>
<gene>
    <name evidence="3" type="ORF">DLD82_12335</name>
</gene>